<feature type="transmembrane region" description="Helical" evidence="1">
    <location>
        <begin position="222"/>
        <end position="241"/>
    </location>
</feature>
<evidence type="ECO:0000313" key="3">
    <source>
        <dbReference type="Proteomes" id="UP000023561"/>
    </source>
</evidence>
<organism evidence="2 3">
    <name type="scientific">Parageobacillus caldoxylosilyticus NBRC 107762</name>
    <dbReference type="NCBI Taxonomy" id="1220594"/>
    <lineage>
        <taxon>Bacteria</taxon>
        <taxon>Bacillati</taxon>
        <taxon>Bacillota</taxon>
        <taxon>Bacilli</taxon>
        <taxon>Bacillales</taxon>
        <taxon>Anoxybacillaceae</taxon>
        <taxon>Saccharococcus</taxon>
    </lineage>
</organism>
<keyword evidence="1" id="KW-0812">Transmembrane</keyword>
<dbReference type="PANTHER" id="PTHR37305">
    <property type="entry name" value="INTEGRAL MEMBRANE PROTEIN-RELATED"/>
    <property type="match status" value="1"/>
</dbReference>
<feature type="transmembrane region" description="Helical" evidence="1">
    <location>
        <begin position="17"/>
        <end position="34"/>
    </location>
</feature>
<feature type="transmembrane region" description="Helical" evidence="1">
    <location>
        <begin position="46"/>
        <end position="79"/>
    </location>
</feature>
<proteinExistence type="predicted"/>
<gene>
    <name evidence="2" type="ORF">GCA01S_032_00450</name>
</gene>
<keyword evidence="1" id="KW-1133">Transmembrane helix</keyword>
<comment type="caution">
    <text evidence="2">The sequence shown here is derived from an EMBL/GenBank/DDBJ whole genome shotgun (WGS) entry which is preliminary data.</text>
</comment>
<dbReference type="CDD" id="cd21809">
    <property type="entry name" value="ABC-2_lan_permease-like"/>
    <property type="match status" value="1"/>
</dbReference>
<dbReference type="OrthoDB" id="9781996at2"/>
<dbReference type="AlphaFoldDB" id="A0A023DFX0"/>
<feature type="transmembrane region" description="Helical" evidence="1">
    <location>
        <begin position="100"/>
        <end position="123"/>
    </location>
</feature>
<evidence type="ECO:0008006" key="4">
    <source>
        <dbReference type="Google" id="ProtNLM"/>
    </source>
</evidence>
<accession>A0A023DFX0</accession>
<evidence type="ECO:0000256" key="1">
    <source>
        <dbReference type="SAM" id="Phobius"/>
    </source>
</evidence>
<name>A0A023DFX0_9BACL</name>
<dbReference type="Proteomes" id="UP000023561">
    <property type="component" value="Unassembled WGS sequence"/>
</dbReference>
<dbReference type="PANTHER" id="PTHR37305:SF1">
    <property type="entry name" value="MEMBRANE PROTEIN"/>
    <property type="match status" value="1"/>
</dbReference>
<keyword evidence="1" id="KW-0472">Membrane</keyword>
<reference evidence="2 3" key="1">
    <citation type="submission" date="2014-04" db="EMBL/GenBank/DDBJ databases">
        <title>Whole genome shotgun sequence of Geobacillus caldoxylosilyticus NBRC 107762.</title>
        <authorList>
            <person name="Hosoyama A."/>
            <person name="Hosoyama Y."/>
            <person name="Katano-Makiyama Y."/>
            <person name="Tsuchikane K."/>
            <person name="Ohji S."/>
            <person name="Ichikawa N."/>
            <person name="Yamazoe A."/>
            <person name="Fujita N."/>
        </authorList>
    </citation>
    <scope>NUCLEOTIDE SEQUENCE [LARGE SCALE GENOMIC DNA]</scope>
    <source>
        <strain evidence="2 3">NBRC 107762</strain>
    </source>
</reference>
<feature type="transmembrane region" description="Helical" evidence="1">
    <location>
        <begin position="168"/>
        <end position="186"/>
    </location>
</feature>
<keyword evidence="3" id="KW-1185">Reference proteome</keyword>
<protein>
    <recommendedName>
        <fullName evidence="4">ABC transporter permease protein</fullName>
    </recommendedName>
</protein>
<dbReference type="EMBL" id="BAWO01000032">
    <property type="protein sequence ID" value="GAJ40128.1"/>
    <property type="molecule type" value="Genomic_DNA"/>
</dbReference>
<dbReference type="RefSeq" id="WP_042409666.1">
    <property type="nucleotide sequence ID" value="NZ_BAWO01000032.1"/>
</dbReference>
<evidence type="ECO:0000313" key="2">
    <source>
        <dbReference type="EMBL" id="GAJ40128.1"/>
    </source>
</evidence>
<dbReference type="Pfam" id="PF12730">
    <property type="entry name" value="ABC2_membrane_4"/>
    <property type="match status" value="1"/>
</dbReference>
<sequence length="247" mass="28388">MISLLQSEWFKLRKSKFVFTAILLGPLITFFYALTLQPDKFGFEKIFLWEFLIAFTTLLYALHFLPLTTGILAGLICRYEHQNGGWKQLLAMPVTRNQVFLAKYTILILIALTIQLLYLLAIWTSGVLKEAEEPFPMMLLWKSIFGGWIATFPLLALQLWMSMLFKSFAAPFAVNVVFTLPAILAVNSEKFGPLYPWAQPFLMMYVSGDAENDIFFVPWEQVLTVVGGSFLIFFFGGLLYFRQKENI</sequence>
<feature type="transmembrane region" description="Helical" evidence="1">
    <location>
        <begin position="143"/>
        <end position="161"/>
    </location>
</feature>